<organism evidence="3 4">
    <name type="scientific">Thiomicrorhabdus heinhorstiae</name>
    <dbReference type="NCBI Taxonomy" id="2748010"/>
    <lineage>
        <taxon>Bacteria</taxon>
        <taxon>Pseudomonadati</taxon>
        <taxon>Pseudomonadota</taxon>
        <taxon>Gammaproteobacteria</taxon>
        <taxon>Thiotrichales</taxon>
        <taxon>Piscirickettsiaceae</taxon>
        <taxon>Thiomicrorhabdus</taxon>
    </lineage>
</organism>
<reference evidence="3 4" key="1">
    <citation type="submission" date="2020-11" db="EMBL/GenBank/DDBJ databases">
        <title>Sulfur oxidizing isolate from Hospital Hole Sinkhole.</title>
        <authorList>
            <person name="Scott K.M."/>
        </authorList>
    </citation>
    <scope>NUCLEOTIDE SEQUENCE [LARGE SCALE GENOMIC DNA]</scope>
    <source>
        <strain evidence="3 4">HH1</strain>
    </source>
</reference>
<keyword evidence="2" id="KW-0472">Membrane</keyword>
<keyword evidence="2" id="KW-1133">Transmembrane helix</keyword>
<protein>
    <submittedName>
        <fullName evidence="3">DUF3087 family protein</fullName>
    </submittedName>
</protein>
<dbReference type="RefSeq" id="WP_194947299.1">
    <property type="nucleotide sequence ID" value="NZ_JACBGI020000001.1"/>
</dbReference>
<evidence type="ECO:0000256" key="1">
    <source>
        <dbReference type="SAM" id="Coils"/>
    </source>
</evidence>
<accession>A0ABS0BY07</accession>
<dbReference type="InterPro" id="IPR021438">
    <property type="entry name" value="DUF3087"/>
</dbReference>
<feature type="transmembrane region" description="Helical" evidence="2">
    <location>
        <begin position="50"/>
        <end position="68"/>
    </location>
</feature>
<evidence type="ECO:0000256" key="2">
    <source>
        <dbReference type="SAM" id="Phobius"/>
    </source>
</evidence>
<feature type="transmembrane region" description="Helical" evidence="2">
    <location>
        <begin position="21"/>
        <end position="38"/>
    </location>
</feature>
<proteinExistence type="predicted"/>
<evidence type="ECO:0000313" key="3">
    <source>
        <dbReference type="EMBL" id="MBF6056942.1"/>
    </source>
</evidence>
<name>A0ABS0BY07_9GAMM</name>
<sequence>MFQIESIDPKVFKQQTRKATMIIMAMFIVIGFITASLSNHYLGPYSNSPVVVNLLGAFIGLVITGLIVKTFFADKAWMHEAVYAFRLKRHLIMVTNRLRPLQEASERNDITAIKLMRFYHLGLEQMHKFEGNSTALIDLAAEKRELEKKMQELNISLEQKSLNPKELDSYPLQKDS</sequence>
<evidence type="ECO:0000313" key="4">
    <source>
        <dbReference type="Proteomes" id="UP001193680"/>
    </source>
</evidence>
<keyword evidence="1" id="KW-0175">Coiled coil</keyword>
<dbReference type="Proteomes" id="UP001193680">
    <property type="component" value="Unassembled WGS sequence"/>
</dbReference>
<feature type="coiled-coil region" evidence="1">
    <location>
        <begin position="136"/>
        <end position="163"/>
    </location>
</feature>
<dbReference type="EMBL" id="JACBGI020000001">
    <property type="protein sequence ID" value="MBF6056942.1"/>
    <property type="molecule type" value="Genomic_DNA"/>
</dbReference>
<gene>
    <name evidence="3" type="ORF">H8792_001165</name>
</gene>
<dbReference type="Pfam" id="PF11286">
    <property type="entry name" value="DUF3087"/>
    <property type="match status" value="1"/>
</dbReference>
<keyword evidence="4" id="KW-1185">Reference proteome</keyword>
<keyword evidence="2" id="KW-0812">Transmembrane</keyword>
<comment type="caution">
    <text evidence="3">The sequence shown here is derived from an EMBL/GenBank/DDBJ whole genome shotgun (WGS) entry which is preliminary data.</text>
</comment>